<dbReference type="HAMAP" id="MF_00134_B">
    <property type="entry name" value="IGPS_B"/>
    <property type="match status" value="1"/>
</dbReference>
<dbReference type="InterPro" id="IPR013798">
    <property type="entry name" value="Indole-3-glycerol_P_synth_dom"/>
</dbReference>
<evidence type="ECO:0000256" key="6">
    <source>
        <dbReference type="ARBA" id="ARBA00022822"/>
    </source>
</evidence>
<evidence type="ECO:0000256" key="3">
    <source>
        <dbReference type="ARBA" id="ARBA00012362"/>
    </source>
</evidence>
<dbReference type="Pfam" id="PF00218">
    <property type="entry name" value="IGPS"/>
    <property type="match status" value="1"/>
</dbReference>
<dbReference type="InterPro" id="IPR045186">
    <property type="entry name" value="Indole-3-glycerol_P_synth"/>
</dbReference>
<proteinExistence type="inferred from homology"/>
<evidence type="ECO:0000259" key="11">
    <source>
        <dbReference type="Pfam" id="PF16719"/>
    </source>
</evidence>
<dbReference type="Gene3D" id="3.20.20.70">
    <property type="entry name" value="Aldolase class I"/>
    <property type="match status" value="1"/>
</dbReference>
<dbReference type="Pfam" id="PF16719">
    <property type="entry name" value="SAWADEE"/>
    <property type="match status" value="1"/>
</dbReference>
<feature type="region of interest" description="Disordered" evidence="9">
    <location>
        <begin position="1"/>
        <end position="26"/>
    </location>
</feature>
<keyword evidence="13" id="KW-1185">Reference proteome</keyword>
<protein>
    <recommendedName>
        <fullName evidence="3">indole-3-glycerol-phosphate synthase</fullName>
        <ecNumber evidence="3">4.1.1.48</ecNumber>
    </recommendedName>
</protein>
<evidence type="ECO:0000256" key="1">
    <source>
        <dbReference type="ARBA" id="ARBA00001633"/>
    </source>
</evidence>
<name>A0A5D2X7H3_GOSMU</name>
<dbReference type="InterPro" id="IPR032001">
    <property type="entry name" value="SAWADEE_dom"/>
</dbReference>
<dbReference type="InterPro" id="IPR001468">
    <property type="entry name" value="Indole-3-GlycerolPSynthase_CS"/>
</dbReference>
<dbReference type="EMBL" id="CM017646">
    <property type="protein sequence ID" value="TYJ09754.1"/>
    <property type="molecule type" value="Genomic_DNA"/>
</dbReference>
<dbReference type="SUPFAM" id="SSF51366">
    <property type="entry name" value="Ribulose-phoshate binding barrel"/>
    <property type="match status" value="1"/>
</dbReference>
<evidence type="ECO:0000256" key="9">
    <source>
        <dbReference type="SAM" id="MobiDB-lite"/>
    </source>
</evidence>
<reference evidence="12 13" key="1">
    <citation type="submission" date="2019-07" db="EMBL/GenBank/DDBJ databases">
        <title>WGS assembly of Gossypium mustelinum.</title>
        <authorList>
            <person name="Chen Z.J."/>
            <person name="Sreedasyam A."/>
            <person name="Ando A."/>
            <person name="Song Q."/>
            <person name="De L."/>
            <person name="Hulse-Kemp A."/>
            <person name="Ding M."/>
            <person name="Ye W."/>
            <person name="Kirkbride R."/>
            <person name="Jenkins J."/>
            <person name="Plott C."/>
            <person name="Lovell J."/>
            <person name="Lin Y.-M."/>
            <person name="Vaughn R."/>
            <person name="Liu B."/>
            <person name="Li W."/>
            <person name="Simpson S."/>
            <person name="Scheffler B."/>
            <person name="Saski C."/>
            <person name="Grover C."/>
            <person name="Hu G."/>
            <person name="Conover J."/>
            <person name="Carlson J."/>
            <person name="Shu S."/>
            <person name="Boston L."/>
            <person name="Williams M."/>
            <person name="Peterson D."/>
            <person name="Mcgee K."/>
            <person name="Jones D."/>
            <person name="Wendel J."/>
            <person name="Stelly D."/>
            <person name="Grimwood J."/>
            <person name="Schmutz J."/>
        </authorList>
    </citation>
    <scope>NUCLEOTIDE SEQUENCE [LARGE SCALE GENOMIC DNA]</scope>
    <source>
        <strain evidence="12">1408120.09</strain>
    </source>
</reference>
<comment type="pathway">
    <text evidence="2">Amino-acid biosynthesis; L-tryptophan biosynthesis; L-tryptophan from chorismate: step 4/5.</text>
</comment>
<gene>
    <name evidence="12" type="ORF">E1A91_A11G161700v1</name>
</gene>
<evidence type="ECO:0000313" key="12">
    <source>
        <dbReference type="EMBL" id="TYJ09754.1"/>
    </source>
</evidence>
<keyword evidence="6" id="KW-0822">Tryptophan biosynthesis</keyword>
<dbReference type="InterPro" id="IPR013785">
    <property type="entry name" value="Aldolase_TIM"/>
</dbReference>
<dbReference type="InterPro" id="IPR011060">
    <property type="entry name" value="RibuloseP-bd_barrel"/>
</dbReference>
<keyword evidence="4" id="KW-0028">Amino-acid biosynthesis</keyword>
<dbReference type="GO" id="GO:0003682">
    <property type="term" value="F:chromatin binding"/>
    <property type="evidence" value="ECO:0007669"/>
    <property type="project" value="InterPro"/>
</dbReference>
<dbReference type="Proteomes" id="UP000323597">
    <property type="component" value="Chromosome A11"/>
</dbReference>
<keyword evidence="8" id="KW-0456">Lyase</keyword>
<evidence type="ECO:0000256" key="5">
    <source>
        <dbReference type="ARBA" id="ARBA00022793"/>
    </source>
</evidence>
<accession>A0A5D2X7H3</accession>
<keyword evidence="5" id="KW-0210">Decarboxylase</keyword>
<comment type="catalytic activity">
    <reaction evidence="1">
        <text>1-(2-carboxyphenylamino)-1-deoxy-D-ribulose 5-phosphate + H(+) = (1S,2R)-1-C-(indol-3-yl)glycerol 3-phosphate + CO2 + H2O</text>
        <dbReference type="Rhea" id="RHEA:23476"/>
        <dbReference type="ChEBI" id="CHEBI:15377"/>
        <dbReference type="ChEBI" id="CHEBI:15378"/>
        <dbReference type="ChEBI" id="CHEBI:16526"/>
        <dbReference type="ChEBI" id="CHEBI:58613"/>
        <dbReference type="ChEBI" id="CHEBI:58866"/>
        <dbReference type="EC" id="4.1.1.48"/>
    </reaction>
</comment>
<feature type="domain" description="SAWADEE" evidence="11">
    <location>
        <begin position="389"/>
        <end position="531"/>
    </location>
</feature>
<evidence type="ECO:0000259" key="10">
    <source>
        <dbReference type="Pfam" id="PF00218"/>
    </source>
</evidence>
<dbReference type="NCBIfam" id="NF001377">
    <property type="entry name" value="PRK00278.2-4"/>
    <property type="match status" value="1"/>
</dbReference>
<dbReference type="GO" id="GO:0000162">
    <property type="term" value="P:L-tryptophan biosynthetic process"/>
    <property type="evidence" value="ECO:0007669"/>
    <property type="project" value="UniProtKB-UniPathway"/>
</dbReference>
<dbReference type="PANTHER" id="PTHR22854">
    <property type="entry name" value="TRYPTOPHAN BIOSYNTHESIS PROTEIN"/>
    <property type="match status" value="1"/>
</dbReference>
<dbReference type="CDD" id="cd00331">
    <property type="entry name" value="IGPS"/>
    <property type="match status" value="1"/>
</dbReference>
<evidence type="ECO:0000313" key="13">
    <source>
        <dbReference type="Proteomes" id="UP000323597"/>
    </source>
</evidence>
<dbReference type="UniPathway" id="UPA00035">
    <property type="reaction ID" value="UER00043"/>
</dbReference>
<feature type="domain" description="Indole-3-glycerol phosphate synthase" evidence="10">
    <location>
        <begin position="118"/>
        <end position="362"/>
    </location>
</feature>
<sequence>MEGLISLKSSPRTSLSSFPSFNQPPNSFARRFSMDLPLRRSSFPAIRAQQPGTISPKEEDEEDALKVKEWEVGMFQNEVAASQGIRIRRRPPTSPPLHYVGPFEFRLQNDGNTPRNILEEIVWHKDTEVSQMKERKPLATLKKFIENAPLTRDFVGALKAAHSRTGLPGLIAEVKKASPSRGILREDFDPVEIARAYEKGGAACLSVLTDEKFFKGSFENLEAIRNAGVQCPLLCKEFVIDAWQIYYARIKGADAILLIAAVLPDLDIRYMVKICKMLGLAALVEVHDEREMDRVLGIDGIELIGINNRNLETFEVDISNTKKLLEGEHGQLIRQKDIIVVGESGLFTPDHVGYVQEAGVKAERKVEDTPSVMSHSGDSHSLLTAEEGYDTEFRSYADDAWYSVQLLLEGERSEKLRVKYDEFPAASDNVFLADNFKSEDELHDFLGRFRKVSAQLQDPNCSKVVKGMSVCASDSFAAGEVLFYDAIVDDVLRKKHSNLNGQEECECIFLLFWLHGPNVGNLTNKGVADICLLQDSELHPKLIYFMEISMQNILKALPDFVSGTTSDDFVCNIVARLRETNGRPLSGCLRQGKYAQLSLSEVWPPQGGNCDNRQDTDVGGDKKLYVILVQNLEKDLSSSAVSKFIHEQTSIATQVYIFPSLPWEPYTNGVITMDCKKDVEQLFGFLQSPNQFTVSSSGRSSIHITACRPLVATEKLSLNDHWTLMLKSPNKLLNRREGEFSSELKVVCSGTEEYKKAKELRDLFLQFIDHQKTLYKKLCTEETSIS</sequence>
<evidence type="ECO:0000256" key="4">
    <source>
        <dbReference type="ARBA" id="ARBA00022605"/>
    </source>
</evidence>
<evidence type="ECO:0000256" key="2">
    <source>
        <dbReference type="ARBA" id="ARBA00004696"/>
    </source>
</evidence>
<dbReference type="PROSITE" id="PS00614">
    <property type="entry name" value="IGPS"/>
    <property type="match status" value="1"/>
</dbReference>
<dbReference type="EC" id="4.1.1.48" evidence="3"/>
<evidence type="ECO:0000256" key="8">
    <source>
        <dbReference type="ARBA" id="ARBA00023239"/>
    </source>
</evidence>
<dbReference type="PANTHER" id="PTHR22854:SF2">
    <property type="entry name" value="INDOLE-3-GLYCEROL-PHOSPHATE SYNTHASE"/>
    <property type="match status" value="1"/>
</dbReference>
<keyword evidence="7" id="KW-0057">Aromatic amino acid biosynthesis</keyword>
<dbReference type="FunFam" id="3.20.20.70:FF:000146">
    <property type="entry name" value="Indole-3-glycerol phosphate synthase chloroplastic"/>
    <property type="match status" value="1"/>
</dbReference>
<organism evidence="12 13">
    <name type="scientific">Gossypium mustelinum</name>
    <name type="common">Cotton</name>
    <name type="synonym">Gossypium caicoense</name>
    <dbReference type="NCBI Taxonomy" id="34275"/>
    <lineage>
        <taxon>Eukaryota</taxon>
        <taxon>Viridiplantae</taxon>
        <taxon>Streptophyta</taxon>
        <taxon>Embryophyta</taxon>
        <taxon>Tracheophyta</taxon>
        <taxon>Spermatophyta</taxon>
        <taxon>Magnoliopsida</taxon>
        <taxon>eudicotyledons</taxon>
        <taxon>Gunneridae</taxon>
        <taxon>Pentapetalae</taxon>
        <taxon>rosids</taxon>
        <taxon>malvids</taxon>
        <taxon>Malvales</taxon>
        <taxon>Malvaceae</taxon>
        <taxon>Malvoideae</taxon>
        <taxon>Gossypium</taxon>
    </lineage>
</organism>
<dbReference type="GO" id="GO:0004640">
    <property type="term" value="F:phosphoribosylanthranilate isomerase activity"/>
    <property type="evidence" value="ECO:0007669"/>
    <property type="project" value="TreeGrafter"/>
</dbReference>
<dbReference type="AlphaFoldDB" id="A0A5D2X7H3"/>
<dbReference type="GO" id="GO:0004425">
    <property type="term" value="F:indole-3-glycerol-phosphate synthase activity"/>
    <property type="evidence" value="ECO:0007669"/>
    <property type="project" value="UniProtKB-EC"/>
</dbReference>
<evidence type="ECO:0000256" key="7">
    <source>
        <dbReference type="ARBA" id="ARBA00023141"/>
    </source>
</evidence>